<dbReference type="AlphaFoldDB" id="A0A5B9EFQ2"/>
<feature type="domain" description="Bacterial Ig-like" evidence="1">
    <location>
        <begin position="47"/>
        <end position="131"/>
    </location>
</feature>
<evidence type="ECO:0000259" key="1">
    <source>
        <dbReference type="Pfam" id="PF16640"/>
    </source>
</evidence>
<dbReference type="Pfam" id="PF16640">
    <property type="entry name" value="Big_3_5"/>
    <property type="match status" value="2"/>
</dbReference>
<dbReference type="EMBL" id="CP042806">
    <property type="protein sequence ID" value="QEE29600.1"/>
    <property type="molecule type" value="Genomic_DNA"/>
</dbReference>
<protein>
    <submittedName>
        <fullName evidence="2">DUF3500 domain-containing protein</fullName>
    </submittedName>
</protein>
<dbReference type="KEGG" id="talb:FTW19_17350"/>
<dbReference type="Gene3D" id="2.60.40.10">
    <property type="entry name" value="Immunoglobulins"/>
    <property type="match status" value="2"/>
</dbReference>
<dbReference type="InterPro" id="IPR021889">
    <property type="entry name" value="DUF3500"/>
</dbReference>
<dbReference type="InterPro" id="IPR032109">
    <property type="entry name" value="Big_3_5"/>
</dbReference>
<evidence type="ECO:0000313" key="2">
    <source>
        <dbReference type="EMBL" id="QEE29600.1"/>
    </source>
</evidence>
<gene>
    <name evidence="2" type="ORF">FTW19_17350</name>
</gene>
<dbReference type="OrthoDB" id="581140at2"/>
<feature type="domain" description="Bacterial Ig-like" evidence="1">
    <location>
        <begin position="143"/>
        <end position="226"/>
    </location>
</feature>
<dbReference type="PANTHER" id="PTHR37489">
    <property type="entry name" value="DUF3500 DOMAIN-CONTAINING PROTEIN"/>
    <property type="match status" value="1"/>
</dbReference>
<name>A0A5B9EFQ2_9BACT</name>
<dbReference type="RefSeq" id="WP_147648792.1">
    <property type="nucleotide sequence ID" value="NZ_CP042806.1"/>
</dbReference>
<sequence length="554" mass="56600">MLLPSSICHTSRTLTVLLLSFTVALGVVGCGSGGGTAGTSGSTTTTLTSSATSAISGTSITLTAAVSPSGATGTVTFYDGSTSIGTGTLSSGATNISTSSLSVGTHTITATYGGNSSYSGSTSSSVSITITSGSTTSTTTTLSTSLTSVTYGSAVTFTATVSPSAATGSVTFYDGSTSLGAVTLSSGSASLSTSTLTVGTHTITATYAGSSTYSSSTSSAVTVVVNSSSSSSCSNYTGTPLIVCLAQEFYATLSSTQQSTMQLSYTEANAIIWSNLPTAQVSRNGVKIADLSSTQVTALKTLLAAVLSSEGYTREENLRVADDYLASNGGGTSSYGAGRYFIAFLGTPSTTSAWQLQFGGHHYALNVTYNGNYVSATPFFLGVEPPTFTSSGTTIQVMEKQRAAAYALGQTLTSNSSAKLSGTFDDVVHGANGSTSHDDNYPQAYPTSGRGVLYSSLSSTQQALVKSFIEAWVNDQNSDIASTLLSTYEDSTALASTYVGYSGTGAFTTQGDYIRVDGPRVWIEFVVQNGIVFSSSIHYHSIWRDKSADYGGDF</sequence>
<accession>A0A5B9EFQ2</accession>
<dbReference type="Proteomes" id="UP000321820">
    <property type="component" value="Chromosome"/>
</dbReference>
<dbReference type="PANTHER" id="PTHR37489:SF1">
    <property type="entry name" value="DUF3500 DOMAIN-CONTAINING PROTEIN"/>
    <property type="match status" value="1"/>
</dbReference>
<organism evidence="2 3">
    <name type="scientific">Terriglobus albidus</name>
    <dbReference type="NCBI Taxonomy" id="1592106"/>
    <lineage>
        <taxon>Bacteria</taxon>
        <taxon>Pseudomonadati</taxon>
        <taxon>Acidobacteriota</taxon>
        <taxon>Terriglobia</taxon>
        <taxon>Terriglobales</taxon>
        <taxon>Acidobacteriaceae</taxon>
        <taxon>Terriglobus</taxon>
    </lineage>
</organism>
<dbReference type="Pfam" id="PF12006">
    <property type="entry name" value="DUF3500"/>
    <property type="match status" value="1"/>
</dbReference>
<proteinExistence type="predicted"/>
<reference evidence="2 3" key="1">
    <citation type="submission" date="2019-08" db="EMBL/GenBank/DDBJ databases">
        <title>Complete genome sequence of Terriglobus albidus strain ORNL.</title>
        <authorList>
            <person name="Podar M."/>
        </authorList>
    </citation>
    <scope>NUCLEOTIDE SEQUENCE [LARGE SCALE GENOMIC DNA]</scope>
    <source>
        <strain evidence="2 3">ORNL</strain>
    </source>
</reference>
<dbReference type="InterPro" id="IPR013783">
    <property type="entry name" value="Ig-like_fold"/>
</dbReference>
<keyword evidence="3" id="KW-1185">Reference proteome</keyword>
<evidence type="ECO:0000313" key="3">
    <source>
        <dbReference type="Proteomes" id="UP000321820"/>
    </source>
</evidence>